<comment type="cofactor">
    <cofactor evidence="2">
        <name>Mg(2+)</name>
        <dbReference type="ChEBI" id="CHEBI:18420"/>
    </cofactor>
</comment>
<keyword evidence="20" id="KW-1185">Reference proteome</keyword>
<dbReference type="EC" id="4.1.1.19" evidence="5 13"/>
<dbReference type="Gene3D" id="2.40.37.10">
    <property type="entry name" value="Lyase, Ornithine Decarboxylase, Chain A, domain 1"/>
    <property type="match status" value="1"/>
</dbReference>
<accession>A4BEZ0</accession>
<evidence type="ECO:0000256" key="9">
    <source>
        <dbReference type="ARBA" id="ARBA00022898"/>
    </source>
</evidence>
<dbReference type="PIRSF" id="PIRSF001336">
    <property type="entry name" value="Arg_decrbxlase"/>
    <property type="match status" value="1"/>
</dbReference>
<dbReference type="Pfam" id="PF17944">
    <property type="entry name" value="Arg_decarbox_C"/>
    <property type="match status" value="1"/>
</dbReference>
<evidence type="ECO:0000313" key="20">
    <source>
        <dbReference type="Proteomes" id="UP000005953"/>
    </source>
</evidence>
<evidence type="ECO:0000256" key="11">
    <source>
        <dbReference type="ARBA" id="ARBA00023115"/>
    </source>
</evidence>
<keyword evidence="11" id="KW-0620">Polyamine biosynthesis</keyword>
<comment type="similarity">
    <text evidence="4">Belongs to the Orn/Lys/Arg decarboxylase class-II family. SpeA subfamily.</text>
</comment>
<feature type="active site" description="Proton donor" evidence="15">
    <location>
        <position position="500"/>
    </location>
</feature>
<evidence type="ECO:0000259" key="17">
    <source>
        <dbReference type="Pfam" id="PF17810"/>
    </source>
</evidence>
<dbReference type="InterPro" id="IPR002985">
    <property type="entry name" value="Arg_decrbxlase"/>
</dbReference>
<evidence type="ECO:0000256" key="1">
    <source>
        <dbReference type="ARBA" id="ARBA00001933"/>
    </source>
</evidence>
<keyword evidence="10" id="KW-0745">Spermidine biosynthesis</keyword>
<dbReference type="FunFam" id="3.20.20.10:FF:000001">
    <property type="entry name" value="Biosynthetic arginine decarboxylase"/>
    <property type="match status" value="1"/>
</dbReference>
<organism evidence="19 20">
    <name type="scientific">Reinekea blandensis MED297</name>
    <dbReference type="NCBI Taxonomy" id="314283"/>
    <lineage>
        <taxon>Bacteria</taxon>
        <taxon>Pseudomonadati</taxon>
        <taxon>Pseudomonadota</taxon>
        <taxon>Gammaproteobacteria</taxon>
        <taxon>Oceanospirillales</taxon>
        <taxon>Saccharospirillaceae</taxon>
        <taxon>Reinekea</taxon>
    </lineage>
</organism>
<dbReference type="RefSeq" id="WP_008044234.1">
    <property type="nucleotide sequence ID" value="NZ_CH724151.1"/>
</dbReference>
<dbReference type="Pfam" id="PF17810">
    <property type="entry name" value="Arg_decarb_HB"/>
    <property type="match status" value="1"/>
</dbReference>
<evidence type="ECO:0000256" key="14">
    <source>
        <dbReference type="PIRSR" id="PIRSR001336-50"/>
    </source>
</evidence>
<evidence type="ECO:0000256" key="6">
    <source>
        <dbReference type="ARBA" id="ARBA00022723"/>
    </source>
</evidence>
<evidence type="ECO:0000259" key="16">
    <source>
        <dbReference type="Pfam" id="PF02784"/>
    </source>
</evidence>
<evidence type="ECO:0000256" key="13">
    <source>
        <dbReference type="NCBIfam" id="TIGR01273"/>
    </source>
</evidence>
<dbReference type="InterPro" id="IPR040634">
    <property type="entry name" value="Arg_decarb_HB"/>
</dbReference>
<dbReference type="InterPro" id="IPR029066">
    <property type="entry name" value="PLP-binding_barrel"/>
</dbReference>
<evidence type="ECO:0000256" key="4">
    <source>
        <dbReference type="ARBA" id="ARBA00008357"/>
    </source>
</evidence>
<evidence type="ECO:0000256" key="3">
    <source>
        <dbReference type="ARBA" id="ARBA00002257"/>
    </source>
</evidence>
<keyword evidence="12" id="KW-0456">Lyase</keyword>
<dbReference type="SUPFAM" id="SSF51419">
    <property type="entry name" value="PLP-binding barrel"/>
    <property type="match status" value="1"/>
</dbReference>
<dbReference type="PANTHER" id="PTHR43295">
    <property type="entry name" value="ARGININE DECARBOXYLASE"/>
    <property type="match status" value="1"/>
</dbReference>
<evidence type="ECO:0000256" key="15">
    <source>
        <dbReference type="PIRSR" id="PIRSR600183-50"/>
    </source>
</evidence>
<keyword evidence="6" id="KW-0479">Metal-binding</keyword>
<reference evidence="19 20" key="1">
    <citation type="submission" date="2006-02" db="EMBL/GenBank/DDBJ databases">
        <authorList>
            <person name="Pinhassi J."/>
            <person name="Pedros-Alio C."/>
            <person name="Ferriera S."/>
            <person name="Johnson J."/>
            <person name="Kravitz S."/>
            <person name="Halpern A."/>
            <person name="Remington K."/>
            <person name="Beeson K."/>
            <person name="Tran B."/>
            <person name="Rogers Y.-H."/>
            <person name="Friedman R."/>
            <person name="Venter J.C."/>
        </authorList>
    </citation>
    <scope>NUCLEOTIDE SEQUENCE [LARGE SCALE GENOMIC DNA]</scope>
    <source>
        <strain evidence="19 20">MED297</strain>
    </source>
</reference>
<evidence type="ECO:0000259" key="18">
    <source>
        <dbReference type="Pfam" id="PF17944"/>
    </source>
</evidence>
<feature type="modified residue" description="N6-(pyridoxal phosphate)lysine" evidence="14">
    <location>
        <position position="96"/>
    </location>
</feature>
<dbReference type="SUPFAM" id="SSF50621">
    <property type="entry name" value="Alanine racemase C-terminal domain-like"/>
    <property type="match status" value="1"/>
</dbReference>
<dbReference type="GO" id="GO:0008295">
    <property type="term" value="P:spermidine biosynthetic process"/>
    <property type="evidence" value="ECO:0007669"/>
    <property type="project" value="UniProtKB-UniRule"/>
</dbReference>
<dbReference type="PRINTS" id="PR01180">
    <property type="entry name" value="ARGDCRBXLASE"/>
</dbReference>
<dbReference type="InterPro" id="IPR009006">
    <property type="entry name" value="Ala_racemase/Decarboxylase_C"/>
</dbReference>
<dbReference type="AlphaFoldDB" id="A4BEZ0"/>
<evidence type="ECO:0000256" key="12">
    <source>
        <dbReference type="ARBA" id="ARBA00023239"/>
    </source>
</evidence>
<sequence length="635" mass="71980">MMTWTVTDAIELYNINRWSEGYFTVNDRGETVVNNAGQTPLNDIAVAAKAKGLQLPLLVRFPHILHDRVARINEAFKAAIKIENYQNVYQPLYPIKVNQQRRIVEEIIKGQRLAGTPRIGLEAGSKPELMAVMAEAARGATTIVCNGYKDEEYIRLALSAEKLGHHVYLVVEKISEVEWILNIAEEMNVLPRIGVRARLSSVGKGKWENSGGEKSKFGLTASEIITITEHLREHDRLDSFQLLHFHLGSQIANIRDIQLGLRECARFYVELRHLNVPIDIVDVGGGLGVDYEGTQSRESCSMNYSLQEYANNVVFAFRDACTQEELPHPMIVSESGRAVTAHHAVLITDVSEEETPDTRAPDQPDDEAPSLLRELWYCYQSTLKQDRPHAELYHDASYFLNDVHDAYNQGYLTLQQRAHAEDMVRAINGMIAGQLNPAKRAHRDMLDDLNEKLATKLFVNFSLFQSLPDVWAIDQIFPILPLTGLDREPVCRGVVQDITCDSDGKVEFYVDGEGVESTLPLPKWQPNERPWLGFFMVGAYQEILGDLHNLFGDTDSLDALFDENNKLVLRNPRKGDTIKDVLGYVDFNEQMITDAYAMQLEESSMPLSERQKLMEIYRNSLKKVTYLEPRQKAND</sequence>
<feature type="domain" description="Orn/DAP/Arg decarboxylase 2 N-terminal" evidence="16">
    <location>
        <begin position="73"/>
        <end position="341"/>
    </location>
</feature>
<keyword evidence="7" id="KW-0210">Decarboxylase</keyword>
<dbReference type="Proteomes" id="UP000005953">
    <property type="component" value="Unassembled WGS sequence"/>
</dbReference>
<dbReference type="NCBIfam" id="NF003763">
    <property type="entry name" value="PRK05354.1"/>
    <property type="match status" value="1"/>
</dbReference>
<dbReference type="PRINTS" id="PR01179">
    <property type="entry name" value="ODADCRBXLASE"/>
</dbReference>
<comment type="caution">
    <text evidence="19">The sequence shown here is derived from an EMBL/GenBank/DDBJ whole genome shotgun (WGS) entry which is preliminary data.</text>
</comment>
<feature type="domain" description="Arginine decarboxylase C-terminal helical" evidence="18">
    <location>
        <begin position="578"/>
        <end position="627"/>
    </location>
</feature>
<dbReference type="NCBIfam" id="TIGR01273">
    <property type="entry name" value="speA"/>
    <property type="match status" value="1"/>
</dbReference>
<dbReference type="Pfam" id="PF02784">
    <property type="entry name" value="Orn_Arg_deC_N"/>
    <property type="match status" value="1"/>
</dbReference>
<gene>
    <name evidence="19" type="ORF">MED297_18593</name>
</gene>
<evidence type="ECO:0000256" key="5">
    <source>
        <dbReference type="ARBA" id="ARBA00012426"/>
    </source>
</evidence>
<dbReference type="PANTHER" id="PTHR43295:SF9">
    <property type="entry name" value="BIOSYNTHETIC ARGININE DECARBOXYLASE"/>
    <property type="match status" value="1"/>
</dbReference>
<keyword evidence="9 14" id="KW-0663">Pyridoxal phosphate</keyword>
<dbReference type="InterPro" id="IPR041128">
    <property type="entry name" value="Arg_decarbox_C"/>
</dbReference>
<feature type="domain" description="Arginine decarboxylase helical bundle" evidence="17">
    <location>
        <begin position="365"/>
        <end position="450"/>
    </location>
</feature>
<evidence type="ECO:0000256" key="10">
    <source>
        <dbReference type="ARBA" id="ARBA00023066"/>
    </source>
</evidence>
<dbReference type="STRING" id="314283.MED297_18593"/>
<comment type="function">
    <text evidence="3">Catalyzes the biosynthesis of agmatine from arginine.</text>
</comment>
<dbReference type="Gene3D" id="1.10.287.3440">
    <property type="match status" value="1"/>
</dbReference>
<dbReference type="EMBL" id="AAOE01000011">
    <property type="protein sequence ID" value="EAR09325.1"/>
    <property type="molecule type" value="Genomic_DNA"/>
</dbReference>
<evidence type="ECO:0000256" key="8">
    <source>
        <dbReference type="ARBA" id="ARBA00022842"/>
    </source>
</evidence>
<keyword evidence="8" id="KW-0460">Magnesium</keyword>
<protein>
    <recommendedName>
        <fullName evidence="5 13">Arginine decarboxylase</fullName>
        <ecNumber evidence="5 13">4.1.1.19</ecNumber>
    </recommendedName>
</protein>
<name>A4BEZ0_9GAMM</name>
<dbReference type="Gene3D" id="3.20.20.10">
    <property type="entry name" value="Alanine racemase"/>
    <property type="match status" value="1"/>
</dbReference>
<evidence type="ECO:0000256" key="2">
    <source>
        <dbReference type="ARBA" id="ARBA00001946"/>
    </source>
</evidence>
<dbReference type="CDD" id="cd06830">
    <property type="entry name" value="PLPDE_III_ADC"/>
    <property type="match status" value="1"/>
</dbReference>
<dbReference type="InterPro" id="IPR000183">
    <property type="entry name" value="Orn/DAP/Arg_de-COase"/>
</dbReference>
<dbReference type="GO" id="GO:0046872">
    <property type="term" value="F:metal ion binding"/>
    <property type="evidence" value="ECO:0007669"/>
    <property type="project" value="UniProtKB-KW"/>
</dbReference>
<evidence type="ECO:0000256" key="7">
    <source>
        <dbReference type="ARBA" id="ARBA00022793"/>
    </source>
</evidence>
<proteinExistence type="inferred from homology"/>
<dbReference type="Gene3D" id="1.20.58.930">
    <property type="match status" value="1"/>
</dbReference>
<dbReference type="GO" id="GO:0033388">
    <property type="term" value="P:putrescine biosynthetic process from arginine"/>
    <property type="evidence" value="ECO:0007669"/>
    <property type="project" value="TreeGrafter"/>
</dbReference>
<comment type="cofactor">
    <cofactor evidence="1 14">
        <name>pyridoxal 5'-phosphate</name>
        <dbReference type="ChEBI" id="CHEBI:597326"/>
    </cofactor>
</comment>
<dbReference type="InterPro" id="IPR022644">
    <property type="entry name" value="De-COase2_N"/>
</dbReference>
<dbReference type="HOGENOM" id="CLU_027243_1_0_6"/>
<dbReference type="GO" id="GO:0006527">
    <property type="term" value="P:L-arginine catabolic process"/>
    <property type="evidence" value="ECO:0007669"/>
    <property type="project" value="InterPro"/>
</dbReference>
<evidence type="ECO:0000313" key="19">
    <source>
        <dbReference type="EMBL" id="EAR09325.1"/>
    </source>
</evidence>
<dbReference type="GO" id="GO:0008792">
    <property type="term" value="F:arginine decarboxylase activity"/>
    <property type="evidence" value="ECO:0007669"/>
    <property type="project" value="UniProtKB-UniRule"/>
</dbReference>